<proteinExistence type="predicted"/>
<dbReference type="AlphaFoldDB" id="A0A8X6U1F8"/>
<feature type="domain" description="ISXO2-like transposase" evidence="1">
    <location>
        <begin position="68"/>
        <end position="208"/>
    </location>
</feature>
<gene>
    <name evidence="2" type="primary">AVEN_236481_1</name>
    <name evidence="2" type="ORF">NPIL_602701</name>
</gene>
<comment type="caution">
    <text evidence="2">The sequence shown here is derived from an EMBL/GenBank/DDBJ whole genome shotgun (WGS) entry which is preliminary data.</text>
</comment>
<evidence type="ECO:0000313" key="2">
    <source>
        <dbReference type="EMBL" id="GFT70131.1"/>
    </source>
</evidence>
<dbReference type="InterPro" id="IPR053164">
    <property type="entry name" value="IS1016-like_transposase"/>
</dbReference>
<keyword evidence="3" id="KW-1185">Reference proteome</keyword>
<sequence length="237" mass="27196">MKAIRHGSWFTCSKLKLGEISMLTMQIILGSVTSEIGQTYHFSSAALADGCQFINELILDYIENNSEKIGSTGRIVEVDKSKFRKRKYHRGQPVEGQRVFGGMERGSGKVILVAVHDRSRETLVSTIQEWIEPGTTIYSDCWKAFESLGQEGYNHLTVNHNLHFVDPVINCHTNSTGGTWRNVKTTLPHYNRQADFQFYLALYLFRKSCDSKGVDHFNQFQEIIRDIDWEKKKPTQK</sequence>
<dbReference type="SMART" id="SM01126">
    <property type="entry name" value="DDE_Tnp_IS1595"/>
    <property type="match status" value="1"/>
</dbReference>
<name>A0A8X6U1F8_NEPPI</name>
<dbReference type="PANTHER" id="PTHR47163:SF2">
    <property type="entry name" value="SI:DKEY-17M8.2"/>
    <property type="match status" value="1"/>
</dbReference>
<dbReference type="Proteomes" id="UP000887013">
    <property type="component" value="Unassembled WGS sequence"/>
</dbReference>
<dbReference type="InterPro" id="IPR024445">
    <property type="entry name" value="Tnp_ISXO2-like"/>
</dbReference>
<evidence type="ECO:0000313" key="3">
    <source>
        <dbReference type="Proteomes" id="UP000887013"/>
    </source>
</evidence>
<dbReference type="PANTHER" id="PTHR47163">
    <property type="entry name" value="DDE_TNP_IS1595 DOMAIN-CONTAINING PROTEIN"/>
    <property type="match status" value="1"/>
</dbReference>
<dbReference type="EMBL" id="BMAW01020801">
    <property type="protein sequence ID" value="GFT70131.1"/>
    <property type="molecule type" value="Genomic_DNA"/>
</dbReference>
<accession>A0A8X6U1F8</accession>
<protein>
    <submittedName>
        <fullName evidence="2">DDE_Tnp_IS1595 domain-containing protein</fullName>
    </submittedName>
</protein>
<dbReference type="OrthoDB" id="10052789at2759"/>
<evidence type="ECO:0000259" key="1">
    <source>
        <dbReference type="SMART" id="SM01126"/>
    </source>
</evidence>
<dbReference type="Pfam" id="PF12762">
    <property type="entry name" value="DDE_Tnp_IS1595"/>
    <property type="match status" value="1"/>
</dbReference>
<reference evidence="2" key="1">
    <citation type="submission" date="2020-08" db="EMBL/GenBank/DDBJ databases">
        <title>Multicomponent nature underlies the extraordinary mechanical properties of spider dragline silk.</title>
        <authorList>
            <person name="Kono N."/>
            <person name="Nakamura H."/>
            <person name="Mori M."/>
            <person name="Yoshida Y."/>
            <person name="Ohtoshi R."/>
            <person name="Malay A.D."/>
            <person name="Moran D.A.P."/>
            <person name="Tomita M."/>
            <person name="Numata K."/>
            <person name="Arakawa K."/>
        </authorList>
    </citation>
    <scope>NUCLEOTIDE SEQUENCE</scope>
</reference>
<organism evidence="2 3">
    <name type="scientific">Nephila pilipes</name>
    <name type="common">Giant wood spider</name>
    <name type="synonym">Nephila maculata</name>
    <dbReference type="NCBI Taxonomy" id="299642"/>
    <lineage>
        <taxon>Eukaryota</taxon>
        <taxon>Metazoa</taxon>
        <taxon>Ecdysozoa</taxon>
        <taxon>Arthropoda</taxon>
        <taxon>Chelicerata</taxon>
        <taxon>Arachnida</taxon>
        <taxon>Araneae</taxon>
        <taxon>Araneomorphae</taxon>
        <taxon>Entelegynae</taxon>
        <taxon>Araneoidea</taxon>
        <taxon>Nephilidae</taxon>
        <taxon>Nephila</taxon>
    </lineage>
</organism>